<dbReference type="EMBL" id="MLJW01000028">
    <property type="protein sequence ID" value="OIR09056.1"/>
    <property type="molecule type" value="Genomic_DNA"/>
</dbReference>
<accession>A0A1J5SYE5</accession>
<dbReference type="Gene3D" id="3.40.190.10">
    <property type="entry name" value="Periplasmic binding protein-like II"/>
    <property type="match status" value="2"/>
</dbReference>
<evidence type="ECO:0008006" key="4">
    <source>
        <dbReference type="Google" id="ProtNLM"/>
    </source>
</evidence>
<feature type="transmembrane region" description="Helical" evidence="2">
    <location>
        <begin position="53"/>
        <end position="75"/>
    </location>
</feature>
<keyword evidence="2" id="KW-1133">Transmembrane helix</keyword>
<keyword evidence="2" id="KW-0812">Transmembrane</keyword>
<evidence type="ECO:0000256" key="1">
    <source>
        <dbReference type="SAM" id="MobiDB-lite"/>
    </source>
</evidence>
<name>A0A1J5SYE5_9ZZZZ</name>
<proteinExistence type="predicted"/>
<dbReference type="InterPro" id="IPR011852">
    <property type="entry name" value="TRAP_TAXI"/>
</dbReference>
<feature type="region of interest" description="Disordered" evidence="1">
    <location>
        <begin position="1"/>
        <end position="37"/>
    </location>
</feature>
<keyword evidence="2" id="KW-0472">Membrane</keyword>
<dbReference type="PANTHER" id="PTHR42941">
    <property type="entry name" value="SLL1037 PROTEIN"/>
    <property type="match status" value="1"/>
</dbReference>
<sequence>MVFARVSQSFYTAQARRRHPRRNHSPPAGEQATLTPGYKGPGERFFVRNRTQIALLILAGLVLTGMIAAALAAFMGRPSELTMTAGPPGSAEHRFAERLATLLNQKKTTVRIRLIPLASGESAATRFARDHIDLAILRTDAHIPSHARSVAVLEHEVLLIIAARTTRLPDVSALRGKKLAILGQDGRNESLIRQILDLYDIDATTTPLRTVPVGSRIDDLLKPGRFDFVLSFKPVSEIATSREFNSLALRMKGFSLFGLPDGAAMERKLPGLYAEVIEAGLLSGSPAIPAEDTSTVALQKILMARDDVREHDVAELMRFIFDNKADLVVPGRFASHIEPPDIDKDSAIAVHEGAVEFVNSDVKTFFDRYSDLIYLVMSIGSVVGSLGLAVFTTITRVRPVKASDRAHDLMALLERLRQAHDAAALECVETEMEALLIEMLRGLKDGTISADGLDAFRMVYDLARDTLTRRRAALAP</sequence>
<reference evidence="3" key="1">
    <citation type="submission" date="2016-10" db="EMBL/GenBank/DDBJ databases">
        <title>Sequence of Gallionella enrichment culture.</title>
        <authorList>
            <person name="Poehlein A."/>
            <person name="Muehling M."/>
            <person name="Daniel R."/>
        </authorList>
    </citation>
    <scope>NUCLEOTIDE SEQUENCE</scope>
</reference>
<dbReference type="AlphaFoldDB" id="A0A1J5SYE5"/>
<feature type="compositionally biased region" description="Basic residues" evidence="1">
    <location>
        <begin position="15"/>
        <end position="24"/>
    </location>
</feature>
<evidence type="ECO:0000313" key="3">
    <source>
        <dbReference type="EMBL" id="OIR09056.1"/>
    </source>
</evidence>
<comment type="caution">
    <text evidence="3">The sequence shown here is derived from an EMBL/GenBank/DDBJ whole genome shotgun (WGS) entry which is preliminary data.</text>
</comment>
<feature type="compositionally biased region" description="Polar residues" evidence="1">
    <location>
        <begin position="1"/>
        <end position="12"/>
    </location>
</feature>
<organism evidence="3">
    <name type="scientific">mine drainage metagenome</name>
    <dbReference type="NCBI Taxonomy" id="410659"/>
    <lineage>
        <taxon>unclassified sequences</taxon>
        <taxon>metagenomes</taxon>
        <taxon>ecological metagenomes</taxon>
    </lineage>
</organism>
<feature type="transmembrane region" description="Helical" evidence="2">
    <location>
        <begin position="372"/>
        <end position="395"/>
    </location>
</feature>
<dbReference type="PANTHER" id="PTHR42941:SF1">
    <property type="entry name" value="SLL1037 PROTEIN"/>
    <property type="match status" value="1"/>
</dbReference>
<protein>
    <recommendedName>
        <fullName evidence="4">NMT1/THI5 like protein</fullName>
    </recommendedName>
</protein>
<gene>
    <name evidence="3" type="ORF">GALL_86620</name>
</gene>
<evidence type="ECO:0000256" key="2">
    <source>
        <dbReference type="SAM" id="Phobius"/>
    </source>
</evidence>
<dbReference type="Pfam" id="PF16868">
    <property type="entry name" value="NMT1_3"/>
    <property type="match status" value="1"/>
</dbReference>
<dbReference type="SUPFAM" id="SSF53850">
    <property type="entry name" value="Periplasmic binding protein-like II"/>
    <property type="match status" value="1"/>
</dbReference>